<evidence type="ECO:0000313" key="2">
    <source>
        <dbReference type="Proteomes" id="UP000297982"/>
    </source>
</evidence>
<sequence>MNNTISFFKTLDEDMLLDIGYQETPLSLSFTRDGMERFFDTSNLGEGHIKEVLLQEDSYSFDFSKDCLKYSKYITIQNHQRLFGMNGLVSEDGEVGLAVKYYSKESQQQYTKPVRKFTSDSGPIVDQLVEIEIPPSFFRKNLTIEVLLFAVSPIVKELPGSRGTIFGSLDSVRCVIEGEGGSFPILYHDDPGKPLWWVECNWEDAAIDPFHEDYVSLNINRKHPDAKDLKLNKMPEVSPMMKQVISSALFTISLKVLHEYNSEQLKIEDFDEGSIASAISYFTENVEGSVSSPELLSKGILKSVTERFEG</sequence>
<evidence type="ECO:0000313" key="1">
    <source>
        <dbReference type="EMBL" id="TGB03506.1"/>
    </source>
</evidence>
<dbReference type="RefSeq" id="WP_135326237.1">
    <property type="nucleotide sequence ID" value="NZ_SRJC01000001.1"/>
</dbReference>
<gene>
    <name evidence="1" type="ORF">E4663_00435</name>
</gene>
<keyword evidence="2" id="KW-1185">Reference proteome</keyword>
<dbReference type="EMBL" id="SRJC01000001">
    <property type="protein sequence ID" value="TGB03506.1"/>
    <property type="molecule type" value="Genomic_DNA"/>
</dbReference>
<comment type="caution">
    <text evidence="1">The sequence shown here is derived from an EMBL/GenBank/DDBJ whole genome shotgun (WGS) entry which is preliminary data.</text>
</comment>
<dbReference type="Proteomes" id="UP000297982">
    <property type="component" value="Unassembled WGS sequence"/>
</dbReference>
<name>A0A4Z0H278_9BACI</name>
<protein>
    <submittedName>
        <fullName evidence="1">Uncharacterized protein</fullName>
    </submittedName>
</protein>
<accession>A0A4Z0H278</accession>
<proteinExistence type="predicted"/>
<reference evidence="1 2" key="1">
    <citation type="journal article" date="2003" name="Int. J. Syst. Evol. Microbiol.">
        <title>Halobacillus salinus sp. nov., isolated from a salt lake on the coast of the East Sea in Korea.</title>
        <authorList>
            <person name="Yoon J.H."/>
            <person name="Kang K.H."/>
            <person name="Park Y.H."/>
        </authorList>
    </citation>
    <scope>NUCLEOTIDE SEQUENCE [LARGE SCALE GENOMIC DNA]</scope>
    <source>
        <strain evidence="1 2">HSL-3</strain>
    </source>
</reference>
<organism evidence="1 2">
    <name type="scientific">Halobacillus salinus</name>
    <dbReference type="NCBI Taxonomy" id="192814"/>
    <lineage>
        <taxon>Bacteria</taxon>
        <taxon>Bacillati</taxon>
        <taxon>Bacillota</taxon>
        <taxon>Bacilli</taxon>
        <taxon>Bacillales</taxon>
        <taxon>Bacillaceae</taxon>
        <taxon>Halobacillus</taxon>
    </lineage>
</organism>
<dbReference type="AlphaFoldDB" id="A0A4Z0H278"/>